<keyword evidence="2 5" id="KW-0413">Isomerase</keyword>
<gene>
    <name evidence="5" type="primary">rpiB</name>
    <name evidence="5" type="ORF">GCM10007103_20170</name>
</gene>
<evidence type="ECO:0000256" key="1">
    <source>
        <dbReference type="ARBA" id="ARBA00008754"/>
    </source>
</evidence>
<reference evidence="5" key="2">
    <citation type="submission" date="2020-09" db="EMBL/GenBank/DDBJ databases">
        <authorList>
            <person name="Sun Q."/>
            <person name="Kim S."/>
        </authorList>
    </citation>
    <scope>NUCLEOTIDE SEQUENCE</scope>
    <source>
        <strain evidence="5">KCTC 12719</strain>
    </source>
</reference>
<feature type="binding site" evidence="4">
    <location>
        <begin position="29"/>
        <end position="30"/>
    </location>
    <ligand>
        <name>D-ribulose 5-phosphate</name>
        <dbReference type="ChEBI" id="CHEBI:58121"/>
    </ligand>
</feature>
<feature type="active site" description="Proton acceptor" evidence="3">
    <location>
        <position position="86"/>
    </location>
</feature>
<organism evidence="5 6">
    <name type="scientific">Salinimicrobium marinum</name>
    <dbReference type="NCBI Taxonomy" id="680283"/>
    <lineage>
        <taxon>Bacteria</taxon>
        <taxon>Pseudomonadati</taxon>
        <taxon>Bacteroidota</taxon>
        <taxon>Flavobacteriia</taxon>
        <taxon>Flavobacteriales</taxon>
        <taxon>Flavobacteriaceae</taxon>
        <taxon>Salinimicrobium</taxon>
    </lineage>
</organism>
<dbReference type="Proteomes" id="UP000610456">
    <property type="component" value="Unassembled WGS sequence"/>
</dbReference>
<dbReference type="SUPFAM" id="SSF89623">
    <property type="entry name" value="Ribose/Galactose isomerase RpiB/AlsB"/>
    <property type="match status" value="1"/>
</dbReference>
<dbReference type="Pfam" id="PF02502">
    <property type="entry name" value="LacAB_rpiB"/>
    <property type="match status" value="1"/>
</dbReference>
<dbReference type="InterPro" id="IPR004785">
    <property type="entry name" value="RpiB"/>
</dbReference>
<reference evidence="5" key="1">
    <citation type="journal article" date="2014" name="Int. J. Syst. Evol. Microbiol.">
        <title>Complete genome sequence of Corynebacterium casei LMG S-19264T (=DSM 44701T), isolated from a smear-ripened cheese.</title>
        <authorList>
            <consortium name="US DOE Joint Genome Institute (JGI-PGF)"/>
            <person name="Walter F."/>
            <person name="Albersmeier A."/>
            <person name="Kalinowski J."/>
            <person name="Ruckert C."/>
        </authorList>
    </citation>
    <scope>NUCLEOTIDE SEQUENCE</scope>
    <source>
        <strain evidence="5">KCTC 12719</strain>
    </source>
</reference>
<feature type="active site" description="Proton donor" evidence="3">
    <location>
        <position position="119"/>
    </location>
</feature>
<comment type="caution">
    <text evidence="5">The sequence shown here is derived from an EMBL/GenBank/DDBJ whole genome shotgun (WGS) entry which is preliminary data.</text>
</comment>
<feature type="binding site" evidence="4">
    <location>
        <position position="120"/>
    </location>
    <ligand>
        <name>D-ribulose 5-phosphate</name>
        <dbReference type="ChEBI" id="CHEBI:58121"/>
    </ligand>
</feature>
<dbReference type="AlphaFoldDB" id="A0A918SGV7"/>
<dbReference type="InterPro" id="IPR036569">
    <property type="entry name" value="RpiB_LacA_LacB_sf"/>
</dbReference>
<dbReference type="PANTHER" id="PTHR30345">
    <property type="entry name" value="RIBOSE-5-PHOSPHATE ISOMERASE B"/>
    <property type="match status" value="1"/>
</dbReference>
<comment type="similarity">
    <text evidence="1">Belongs to the LacAB/RpiB family.</text>
</comment>
<proteinExistence type="inferred from homology"/>
<dbReference type="PANTHER" id="PTHR30345:SF0">
    <property type="entry name" value="DNA DAMAGE-REPAIR_TOLERATION PROTEIN DRT102"/>
    <property type="match status" value="1"/>
</dbReference>
<feature type="binding site" evidence="4">
    <location>
        <position position="130"/>
    </location>
    <ligand>
        <name>D-ribulose 5-phosphate</name>
        <dbReference type="ChEBI" id="CHEBI:58121"/>
    </ligand>
</feature>
<evidence type="ECO:0000313" key="6">
    <source>
        <dbReference type="Proteomes" id="UP000610456"/>
    </source>
</evidence>
<evidence type="ECO:0000313" key="5">
    <source>
        <dbReference type="EMBL" id="GHA38749.1"/>
    </source>
</evidence>
<name>A0A918SGV7_9FLAO</name>
<evidence type="ECO:0000256" key="4">
    <source>
        <dbReference type="PIRSR" id="PIRSR005384-2"/>
    </source>
</evidence>
<protein>
    <submittedName>
        <fullName evidence="5">Ribose 5-phosphate isomerase B</fullName>
    </submittedName>
</protein>
<feature type="binding site" evidence="4">
    <location>
        <position position="157"/>
    </location>
    <ligand>
        <name>D-ribulose 5-phosphate</name>
        <dbReference type="ChEBI" id="CHEBI:58121"/>
    </ligand>
</feature>
<keyword evidence="6" id="KW-1185">Reference proteome</keyword>
<dbReference type="PIRSF" id="PIRSF005384">
    <property type="entry name" value="RpiB_LacA_B"/>
    <property type="match status" value="1"/>
</dbReference>
<dbReference type="NCBIfam" id="TIGR00689">
    <property type="entry name" value="rpiB_lacA_lacB"/>
    <property type="match status" value="1"/>
</dbReference>
<dbReference type="Gene3D" id="3.40.1400.10">
    <property type="entry name" value="Sugar-phosphate isomerase, RpiB/LacA/LacB"/>
    <property type="match status" value="1"/>
</dbReference>
<feature type="binding site" evidence="4">
    <location>
        <begin position="87"/>
        <end position="91"/>
    </location>
    <ligand>
        <name>D-ribulose 5-phosphate</name>
        <dbReference type="ChEBI" id="CHEBI:58121"/>
    </ligand>
</feature>
<evidence type="ECO:0000256" key="2">
    <source>
        <dbReference type="ARBA" id="ARBA00023235"/>
    </source>
</evidence>
<dbReference type="GO" id="GO:0004751">
    <property type="term" value="F:ribose-5-phosphate isomerase activity"/>
    <property type="evidence" value="ECO:0007669"/>
    <property type="project" value="TreeGrafter"/>
</dbReference>
<dbReference type="GO" id="GO:0019316">
    <property type="term" value="P:D-allose catabolic process"/>
    <property type="evidence" value="ECO:0007669"/>
    <property type="project" value="TreeGrafter"/>
</dbReference>
<dbReference type="GO" id="GO:0009052">
    <property type="term" value="P:pentose-phosphate shunt, non-oxidative branch"/>
    <property type="evidence" value="ECO:0007669"/>
    <property type="project" value="TreeGrafter"/>
</dbReference>
<accession>A0A918SGV7</accession>
<dbReference type="NCBIfam" id="TIGR01120">
    <property type="entry name" value="rpiB"/>
    <property type="match status" value="1"/>
</dbReference>
<dbReference type="EMBL" id="BMXB01000007">
    <property type="protein sequence ID" value="GHA38749.1"/>
    <property type="molecule type" value="Genomic_DNA"/>
</dbReference>
<evidence type="ECO:0000256" key="3">
    <source>
        <dbReference type="PIRSR" id="PIRSR005384-1"/>
    </source>
</evidence>
<sequence length="164" mass="18154">MYKIEVDKPIFYLCELLKPHIMKISIGNDHAGTDYKFAVSEYLKSKNIEVINHGTDSEDSVDYPDFVHPVARDVENGEVDLGIIICGSGNGASMTANKHQGIRCALCWTKEIAELAREHNNANILSIPARYTSKAQALEMVKVFLETEFAGGRHATRVGKIACN</sequence>
<dbReference type="NCBIfam" id="NF004051">
    <property type="entry name" value="PRK05571.1"/>
    <property type="match status" value="1"/>
</dbReference>
<dbReference type="InterPro" id="IPR003500">
    <property type="entry name" value="RpiB_LacA_LacB"/>
</dbReference>
<feature type="binding site" evidence="4">
    <location>
        <position position="153"/>
    </location>
    <ligand>
        <name>D-ribulose 5-phosphate</name>
        <dbReference type="ChEBI" id="CHEBI:58121"/>
    </ligand>
</feature>